<feature type="compositionally biased region" description="Basic and acidic residues" evidence="6">
    <location>
        <begin position="118"/>
        <end position="131"/>
    </location>
</feature>
<comment type="similarity">
    <text evidence="2 5">Belongs to the MoeA family.</text>
</comment>
<dbReference type="InterPro" id="IPR036688">
    <property type="entry name" value="MoeA_C_domain_IV_sf"/>
</dbReference>
<feature type="region of interest" description="Disordered" evidence="6">
    <location>
        <begin position="108"/>
        <end position="132"/>
    </location>
</feature>
<evidence type="ECO:0000256" key="4">
    <source>
        <dbReference type="ARBA" id="ARBA00047317"/>
    </source>
</evidence>
<evidence type="ECO:0000313" key="8">
    <source>
        <dbReference type="EMBL" id="GAA4252171.1"/>
    </source>
</evidence>
<sequence length="382" mass="37634">MTTWAAAHALASSEPRPRPARLVPLCAAGGLVTAAEVRAVLPVPAFDSAAMDGYAVAGPGPWAVTGRRLAGSAAGCSLAGGTAVEIATGALLPAGCDAVLPYEDCERHGDTVSAPPPARDHIRRAGEDVRPGDPLLPGGRALTAVAVAALAQAGVGEVLAHPAPALTTLVTGDEVVHRDAPGPLGPGQVRDAFSGVIAALAARAGAAPPAHRHVRDDPGALAAAIGAAGGDVVAVTGASSRGAADHLRAVLDWLGARWLVDGVACRPGHPQGLAALPDGRWVVSLPGNPFAGLVAALTLLEPLLARLAGRPAAPARTAPVHGEAKPFPAGTRIVPVALAGGRAVVVPGARPAGLRAAAAADALAVLDATWRSGGDGLLLALP</sequence>
<evidence type="ECO:0000256" key="3">
    <source>
        <dbReference type="ARBA" id="ARBA00022505"/>
    </source>
</evidence>
<gene>
    <name evidence="8" type="ORF">GCM10022255_047630</name>
</gene>
<accession>A0ABP8DBR2</accession>
<comment type="pathway">
    <text evidence="5">Cofactor biosynthesis; molybdopterin biosynthesis.</text>
</comment>
<dbReference type="Gene3D" id="2.170.190.11">
    <property type="entry name" value="Molybdopterin biosynthesis moea protein, domain 3"/>
    <property type="match status" value="1"/>
</dbReference>
<keyword evidence="3 5" id="KW-0500">Molybdenum</keyword>
<keyword evidence="5" id="KW-0479">Metal-binding</keyword>
<keyword evidence="5" id="KW-0460">Magnesium</keyword>
<dbReference type="Gene3D" id="3.90.105.10">
    <property type="entry name" value="Molybdopterin biosynthesis moea protein, domain 2"/>
    <property type="match status" value="1"/>
</dbReference>
<evidence type="ECO:0000256" key="5">
    <source>
        <dbReference type="RuleBase" id="RU365090"/>
    </source>
</evidence>
<keyword evidence="5" id="KW-0501">Molybdenum cofactor biosynthesis</keyword>
<dbReference type="Gene3D" id="2.40.340.10">
    <property type="entry name" value="MoeA, C-terminal, domain IV"/>
    <property type="match status" value="1"/>
</dbReference>
<feature type="domain" description="MoaB/Mog" evidence="7">
    <location>
        <begin position="167"/>
        <end position="306"/>
    </location>
</feature>
<dbReference type="PANTHER" id="PTHR10192:SF5">
    <property type="entry name" value="GEPHYRIN"/>
    <property type="match status" value="1"/>
</dbReference>
<evidence type="ECO:0000259" key="7">
    <source>
        <dbReference type="SMART" id="SM00852"/>
    </source>
</evidence>
<evidence type="ECO:0000256" key="1">
    <source>
        <dbReference type="ARBA" id="ARBA00002901"/>
    </source>
</evidence>
<reference evidence="9" key="1">
    <citation type="journal article" date="2019" name="Int. J. Syst. Evol. Microbiol.">
        <title>The Global Catalogue of Microorganisms (GCM) 10K type strain sequencing project: providing services to taxonomists for standard genome sequencing and annotation.</title>
        <authorList>
            <consortium name="The Broad Institute Genomics Platform"/>
            <consortium name="The Broad Institute Genome Sequencing Center for Infectious Disease"/>
            <person name="Wu L."/>
            <person name="Ma J."/>
        </authorList>
    </citation>
    <scope>NUCLEOTIDE SEQUENCE [LARGE SCALE GENOMIC DNA]</scope>
    <source>
        <strain evidence="9">JCM 17441</strain>
    </source>
</reference>
<comment type="cofactor">
    <cofactor evidence="5">
        <name>Mg(2+)</name>
        <dbReference type="ChEBI" id="CHEBI:18420"/>
    </cofactor>
</comment>
<dbReference type="InterPro" id="IPR036135">
    <property type="entry name" value="MoeA_linker/N_sf"/>
</dbReference>
<dbReference type="RefSeq" id="WP_345129336.1">
    <property type="nucleotide sequence ID" value="NZ_BAABAT010000012.1"/>
</dbReference>
<keyword evidence="5" id="KW-0808">Transferase</keyword>
<keyword evidence="9" id="KW-1185">Reference proteome</keyword>
<dbReference type="Gene3D" id="3.40.980.10">
    <property type="entry name" value="MoaB/Mog-like domain"/>
    <property type="match status" value="1"/>
</dbReference>
<name>A0ABP8DBR2_9ACTN</name>
<dbReference type="PANTHER" id="PTHR10192">
    <property type="entry name" value="MOLYBDOPTERIN BIOSYNTHESIS PROTEIN"/>
    <property type="match status" value="1"/>
</dbReference>
<dbReference type="SUPFAM" id="SSF63882">
    <property type="entry name" value="MoeA N-terminal region -like"/>
    <property type="match status" value="1"/>
</dbReference>
<dbReference type="InterPro" id="IPR036425">
    <property type="entry name" value="MoaB/Mog-like_dom_sf"/>
</dbReference>
<dbReference type="Pfam" id="PF03453">
    <property type="entry name" value="MoeA_N"/>
    <property type="match status" value="1"/>
</dbReference>
<dbReference type="EMBL" id="BAABAT010000012">
    <property type="protein sequence ID" value="GAA4252171.1"/>
    <property type="molecule type" value="Genomic_DNA"/>
</dbReference>
<proteinExistence type="inferred from homology"/>
<dbReference type="Proteomes" id="UP001500620">
    <property type="component" value="Unassembled WGS sequence"/>
</dbReference>
<dbReference type="InterPro" id="IPR001453">
    <property type="entry name" value="MoaB/Mog_dom"/>
</dbReference>
<dbReference type="CDD" id="cd00887">
    <property type="entry name" value="MoeA"/>
    <property type="match status" value="1"/>
</dbReference>
<organism evidence="8 9">
    <name type="scientific">Dactylosporangium darangshiense</name>
    <dbReference type="NCBI Taxonomy" id="579108"/>
    <lineage>
        <taxon>Bacteria</taxon>
        <taxon>Bacillati</taxon>
        <taxon>Actinomycetota</taxon>
        <taxon>Actinomycetes</taxon>
        <taxon>Micromonosporales</taxon>
        <taxon>Micromonosporaceae</taxon>
        <taxon>Dactylosporangium</taxon>
    </lineage>
</organism>
<dbReference type="InterPro" id="IPR005110">
    <property type="entry name" value="MoeA_linker/N"/>
</dbReference>
<dbReference type="SUPFAM" id="SSF53218">
    <property type="entry name" value="Molybdenum cofactor biosynthesis proteins"/>
    <property type="match status" value="1"/>
</dbReference>
<dbReference type="InterPro" id="IPR038987">
    <property type="entry name" value="MoeA-like"/>
</dbReference>
<dbReference type="Pfam" id="PF00994">
    <property type="entry name" value="MoCF_biosynth"/>
    <property type="match status" value="1"/>
</dbReference>
<dbReference type="SMART" id="SM00852">
    <property type="entry name" value="MoCF_biosynth"/>
    <property type="match status" value="1"/>
</dbReference>
<evidence type="ECO:0000313" key="9">
    <source>
        <dbReference type="Proteomes" id="UP001500620"/>
    </source>
</evidence>
<protein>
    <recommendedName>
        <fullName evidence="5">Molybdopterin molybdenumtransferase</fullName>
        <ecNumber evidence="5">2.10.1.1</ecNumber>
    </recommendedName>
</protein>
<comment type="function">
    <text evidence="1 5">Catalyzes the insertion of molybdate into adenylated molybdopterin with the concomitant release of AMP.</text>
</comment>
<dbReference type="EC" id="2.10.1.1" evidence="5"/>
<evidence type="ECO:0000256" key="2">
    <source>
        <dbReference type="ARBA" id="ARBA00010763"/>
    </source>
</evidence>
<comment type="catalytic activity">
    <reaction evidence="4">
        <text>adenylyl-molybdopterin + molybdate = Mo-molybdopterin + AMP + H(+)</text>
        <dbReference type="Rhea" id="RHEA:35047"/>
        <dbReference type="ChEBI" id="CHEBI:15378"/>
        <dbReference type="ChEBI" id="CHEBI:36264"/>
        <dbReference type="ChEBI" id="CHEBI:62727"/>
        <dbReference type="ChEBI" id="CHEBI:71302"/>
        <dbReference type="ChEBI" id="CHEBI:456215"/>
        <dbReference type="EC" id="2.10.1.1"/>
    </reaction>
</comment>
<evidence type="ECO:0000256" key="6">
    <source>
        <dbReference type="SAM" id="MobiDB-lite"/>
    </source>
</evidence>
<comment type="caution">
    <text evidence="8">The sequence shown here is derived from an EMBL/GenBank/DDBJ whole genome shotgun (WGS) entry which is preliminary data.</text>
</comment>